<dbReference type="GO" id="GO:0000287">
    <property type="term" value="F:magnesium ion binding"/>
    <property type="evidence" value="ECO:0007669"/>
    <property type="project" value="UniProtKB-UniRule"/>
</dbReference>
<dbReference type="EC" id="2.5.1.6" evidence="10"/>
<feature type="binding site" evidence="10">
    <location>
        <position position="60"/>
    </location>
    <ligand>
        <name>K(+)</name>
        <dbReference type="ChEBI" id="CHEBI:29103"/>
    </ligand>
</feature>
<dbReference type="NCBIfam" id="TIGR01034">
    <property type="entry name" value="metK"/>
    <property type="match status" value="1"/>
</dbReference>
<evidence type="ECO:0000259" key="16">
    <source>
        <dbReference type="Pfam" id="PF02773"/>
    </source>
</evidence>
<feature type="binding site" description="in other chain" evidence="10">
    <location>
        <position position="116"/>
    </location>
    <ligand>
        <name>L-methionine</name>
        <dbReference type="ChEBI" id="CHEBI:57844"/>
        <note>ligand shared between two neighboring subunits</note>
    </ligand>
</feature>
<feature type="binding site" evidence="10">
    <location>
        <position position="291"/>
    </location>
    <ligand>
        <name>ATP</name>
        <dbReference type="ChEBI" id="CHEBI:30616"/>
        <note>ligand shared between two neighboring subunits</note>
    </ligand>
</feature>
<dbReference type="CDD" id="cd18079">
    <property type="entry name" value="S-AdoMet_synt"/>
    <property type="match status" value="1"/>
</dbReference>
<evidence type="ECO:0000259" key="14">
    <source>
        <dbReference type="Pfam" id="PF00438"/>
    </source>
</evidence>
<evidence type="ECO:0000256" key="12">
    <source>
        <dbReference type="RuleBase" id="RU004462"/>
    </source>
</evidence>
<dbReference type="InterPro" id="IPR022631">
    <property type="entry name" value="ADOMET_SYNTHASE_CS"/>
</dbReference>
<evidence type="ECO:0000256" key="10">
    <source>
        <dbReference type="HAMAP-Rule" id="MF_00086"/>
    </source>
</evidence>
<comment type="function">
    <text evidence="10">Catalyzes the formation of S-adenosylmethionine (AdoMet) from methionine and ATP. The overall synthetic reaction is composed of two sequential steps, AdoMet formation and the subsequent tripolyphosphate hydrolysis which occurs prior to release of AdoMet from the enzyme.</text>
</comment>
<dbReference type="InterPro" id="IPR022628">
    <property type="entry name" value="S-AdoMet_synt_N"/>
</dbReference>
<feature type="binding site" evidence="10">
    <location>
        <position position="268"/>
    </location>
    <ligand>
        <name>ATP</name>
        <dbReference type="ChEBI" id="CHEBI:30616"/>
        <note>ligand shared between two neighboring subunits</note>
    </ligand>
</feature>
<feature type="domain" description="S-adenosylmethionine synthetase central" evidence="15">
    <location>
        <begin position="142"/>
        <end position="260"/>
    </location>
</feature>
<dbReference type="PROSITE" id="PS00376">
    <property type="entry name" value="ADOMET_SYNTHASE_1"/>
    <property type="match status" value="1"/>
</dbReference>
<dbReference type="PIRSF" id="PIRSF000497">
    <property type="entry name" value="MAT"/>
    <property type="match status" value="1"/>
</dbReference>
<dbReference type="SUPFAM" id="SSF55973">
    <property type="entry name" value="S-adenosylmethionine synthetase"/>
    <property type="match status" value="3"/>
</dbReference>
<dbReference type="GO" id="GO:0006556">
    <property type="term" value="P:S-adenosylmethionine biosynthetic process"/>
    <property type="evidence" value="ECO:0007669"/>
    <property type="project" value="UniProtKB-UniRule"/>
</dbReference>
<dbReference type="Pfam" id="PF02773">
    <property type="entry name" value="S-AdoMet_synt_C"/>
    <property type="match status" value="1"/>
</dbReference>
<comment type="pathway">
    <text evidence="1 10">Amino-acid biosynthesis; S-adenosyl-L-methionine biosynthesis; S-adenosyl-L-methionine from L-methionine: step 1/1.</text>
</comment>
<comment type="subunit">
    <text evidence="10">Homotetramer; dimer of dimers.</text>
</comment>
<dbReference type="InterPro" id="IPR022629">
    <property type="entry name" value="S-AdoMet_synt_central"/>
</dbReference>
<name>A0AAE3ZG11_9ACTN</name>
<comment type="catalytic activity">
    <reaction evidence="10">
        <text>L-methionine + ATP + H2O = S-adenosyl-L-methionine + phosphate + diphosphate</text>
        <dbReference type="Rhea" id="RHEA:21080"/>
        <dbReference type="ChEBI" id="CHEBI:15377"/>
        <dbReference type="ChEBI" id="CHEBI:30616"/>
        <dbReference type="ChEBI" id="CHEBI:33019"/>
        <dbReference type="ChEBI" id="CHEBI:43474"/>
        <dbReference type="ChEBI" id="CHEBI:57844"/>
        <dbReference type="ChEBI" id="CHEBI:59789"/>
        <dbReference type="EC" id="2.5.1.6"/>
    </reaction>
</comment>
<evidence type="ECO:0000256" key="3">
    <source>
        <dbReference type="ARBA" id="ARBA00022563"/>
    </source>
</evidence>
<keyword evidence="7 10" id="KW-0067">ATP-binding</keyword>
<evidence type="ECO:0000259" key="15">
    <source>
        <dbReference type="Pfam" id="PF02772"/>
    </source>
</evidence>
<reference evidence="17" key="1">
    <citation type="submission" date="2023-07" db="EMBL/GenBank/DDBJ databases">
        <title>Sequencing the genomes of 1000 actinobacteria strains.</title>
        <authorList>
            <person name="Klenk H.-P."/>
        </authorList>
    </citation>
    <scope>NUCLEOTIDE SEQUENCE</scope>
    <source>
        <strain evidence="17">DSM 45977</strain>
    </source>
</reference>
<feature type="binding site" description="in other chain" evidence="10">
    <location>
        <begin position="259"/>
        <end position="260"/>
    </location>
    <ligand>
        <name>ATP</name>
        <dbReference type="ChEBI" id="CHEBI:30616"/>
        <note>ligand shared between two neighboring subunits</note>
    </ligand>
</feature>
<dbReference type="InterPro" id="IPR022636">
    <property type="entry name" value="S-AdoMet_synthetase_sfam"/>
</dbReference>
<feature type="binding site" description="in other chain" evidence="10">
    <location>
        <position position="299"/>
    </location>
    <ligand>
        <name>L-methionine</name>
        <dbReference type="ChEBI" id="CHEBI:57844"/>
        <note>ligand shared between two neighboring subunits</note>
    </ligand>
</feature>
<evidence type="ECO:0000256" key="13">
    <source>
        <dbReference type="SAM" id="MobiDB-lite"/>
    </source>
</evidence>
<evidence type="ECO:0000313" key="17">
    <source>
        <dbReference type="EMBL" id="MDR7303330.1"/>
    </source>
</evidence>
<keyword evidence="10" id="KW-0963">Cytoplasm</keyword>
<dbReference type="AlphaFoldDB" id="A0AAE3ZG11"/>
<keyword evidence="5 10" id="KW-0479">Metal-binding</keyword>
<keyword evidence="18" id="KW-1185">Reference proteome</keyword>
<feature type="region of interest" description="Disordered" evidence="13">
    <location>
        <begin position="1"/>
        <end position="36"/>
    </location>
</feature>
<dbReference type="InterPro" id="IPR022630">
    <property type="entry name" value="S-AdoMet_synt_C"/>
</dbReference>
<evidence type="ECO:0000256" key="7">
    <source>
        <dbReference type="ARBA" id="ARBA00022840"/>
    </source>
</evidence>
<dbReference type="HAMAP" id="MF_00086">
    <property type="entry name" value="S_AdoMet_synth1"/>
    <property type="match status" value="1"/>
</dbReference>
<sequence length="414" mass="44521">MSVVANAMSRHSAGTGRVDRRLFTSESVTEGHPDKMADSISDALLDAMLAQDPRSRVAMETMITTGQVHLAGEVTTEADVDLPTIVRDKVLEIGYDNSAKGFDGNTCGINISIDQQSPDIGQGVDTAHESRVEGAIDEIASQGAGDQGLMFGYATNETDELMPLPIALAHRMSRRLTRVRNDGTVPYLRADGKTQVTVEYAGDQPVRLDTAVLSTQHAEDVDLDKTLTNDIREKVINPEIERVNLDTADLRLLVNPTGRFVTGGPMGDCGLTGRKIIVDTYGGMARHGGGAFSGKDPSKVDRSAAYATRWVAKNVVAAGLASRVEVQTAFAIGKAAPVGLFVETFGTENVDPDKIQAAINEVFDLRPAAIIRDLDLLHPIYAPTAAYGHFGRTDVDLPWERTNRVEALQAVARP</sequence>
<comment type="subcellular location">
    <subcellularLocation>
        <location evidence="10 11">Cytoplasm</location>
    </subcellularLocation>
</comment>
<dbReference type="GO" id="GO:0005737">
    <property type="term" value="C:cytoplasm"/>
    <property type="evidence" value="ECO:0007669"/>
    <property type="project" value="UniProtKB-SubCell"/>
</dbReference>
<keyword evidence="4 10" id="KW-0808">Transferase</keyword>
<keyword evidence="6 10" id="KW-0547">Nucleotide-binding</keyword>
<feature type="binding site" evidence="10">
    <location>
        <position position="295"/>
    </location>
    <ligand>
        <name>ATP</name>
        <dbReference type="ChEBI" id="CHEBI:30616"/>
        <note>ligand shared between two neighboring subunits</note>
    </ligand>
</feature>
<accession>A0AAE3ZG11</accession>
<feature type="binding site" evidence="10">
    <location>
        <position position="34"/>
    </location>
    <ligand>
        <name>Mg(2+)</name>
        <dbReference type="ChEBI" id="CHEBI:18420"/>
    </ligand>
</feature>
<evidence type="ECO:0000256" key="2">
    <source>
        <dbReference type="ARBA" id="ARBA00009685"/>
    </source>
</evidence>
<dbReference type="PANTHER" id="PTHR11964">
    <property type="entry name" value="S-ADENOSYLMETHIONINE SYNTHETASE"/>
    <property type="match status" value="1"/>
</dbReference>
<organism evidence="17 18">
    <name type="scientific">Haloactinomyces albus</name>
    <dbReference type="NCBI Taxonomy" id="1352928"/>
    <lineage>
        <taxon>Bacteria</taxon>
        <taxon>Bacillati</taxon>
        <taxon>Actinomycetota</taxon>
        <taxon>Actinomycetes</taxon>
        <taxon>Actinopolysporales</taxon>
        <taxon>Actinopolysporaceae</taxon>
        <taxon>Haloactinomyces</taxon>
    </lineage>
</organism>
<dbReference type="Pfam" id="PF00438">
    <property type="entry name" value="S-AdoMet_synt_N"/>
    <property type="match status" value="1"/>
</dbReference>
<evidence type="ECO:0000313" key="18">
    <source>
        <dbReference type="Proteomes" id="UP001180845"/>
    </source>
</evidence>
<comment type="cofactor">
    <cofactor evidence="10">
        <name>K(+)</name>
        <dbReference type="ChEBI" id="CHEBI:29103"/>
    </cofactor>
    <text evidence="10">Binds 1 potassium ion per subunit.</text>
</comment>
<dbReference type="FunFam" id="3.30.300.10:FF:000003">
    <property type="entry name" value="S-adenosylmethionine synthase"/>
    <property type="match status" value="1"/>
</dbReference>
<dbReference type="GO" id="GO:0005524">
    <property type="term" value="F:ATP binding"/>
    <property type="evidence" value="ECO:0007669"/>
    <property type="project" value="UniProtKB-UniRule"/>
</dbReference>
<evidence type="ECO:0000256" key="6">
    <source>
        <dbReference type="ARBA" id="ARBA00022741"/>
    </source>
</evidence>
<dbReference type="Proteomes" id="UP001180845">
    <property type="component" value="Unassembled WGS sequence"/>
</dbReference>
<feature type="binding site" description="in other chain" evidence="10">
    <location>
        <begin position="274"/>
        <end position="275"/>
    </location>
    <ligand>
        <name>ATP</name>
        <dbReference type="ChEBI" id="CHEBI:30616"/>
        <note>ligand shared between two neighboring subunits</note>
    </ligand>
</feature>
<comment type="similarity">
    <text evidence="2 10 12">Belongs to the AdoMet synthase family.</text>
</comment>
<dbReference type="GO" id="GO:0004478">
    <property type="term" value="F:methionine adenosyltransferase activity"/>
    <property type="evidence" value="ECO:0007669"/>
    <property type="project" value="UniProtKB-UniRule"/>
</dbReference>
<dbReference type="PROSITE" id="PS00377">
    <property type="entry name" value="ADOMET_SYNTHASE_2"/>
    <property type="match status" value="1"/>
</dbReference>
<feature type="binding site" evidence="10">
    <location>
        <position position="268"/>
    </location>
    <ligand>
        <name>L-methionine</name>
        <dbReference type="ChEBI" id="CHEBI:57844"/>
        <note>ligand shared between two neighboring subunits</note>
    </ligand>
</feature>
<proteinExistence type="inferred from homology"/>
<dbReference type="Gene3D" id="3.30.300.10">
    <property type="match status" value="3"/>
</dbReference>
<dbReference type="GO" id="GO:0006730">
    <property type="term" value="P:one-carbon metabolic process"/>
    <property type="evidence" value="ECO:0007669"/>
    <property type="project" value="UniProtKB-KW"/>
</dbReference>
<feature type="compositionally biased region" description="Basic and acidic residues" evidence="13">
    <location>
        <begin position="17"/>
        <end position="36"/>
    </location>
</feature>
<evidence type="ECO:0000256" key="8">
    <source>
        <dbReference type="ARBA" id="ARBA00022842"/>
    </source>
</evidence>
<comment type="caution">
    <text evidence="17">The sequence shown here is derived from an EMBL/GenBank/DDBJ whole genome shotgun (WGS) entry which is preliminary data.</text>
</comment>
<feature type="domain" description="S-adenosylmethionine synthetase N-terminal" evidence="14">
    <location>
        <begin position="21"/>
        <end position="118"/>
    </location>
</feature>
<feature type="region of interest" description="Flexible loop" evidence="10">
    <location>
        <begin position="116"/>
        <end position="126"/>
    </location>
</feature>
<dbReference type="InterPro" id="IPR002133">
    <property type="entry name" value="S-AdoMet_synthetase"/>
</dbReference>
<feature type="binding site" description="in other chain" evidence="10">
    <location>
        <begin position="191"/>
        <end position="193"/>
    </location>
    <ligand>
        <name>ATP</name>
        <dbReference type="ChEBI" id="CHEBI:30616"/>
        <note>ligand shared between two neighboring subunits</note>
    </ligand>
</feature>
<comment type="cofactor">
    <cofactor evidence="10">
        <name>Mg(2+)</name>
        <dbReference type="ChEBI" id="CHEBI:18420"/>
    </cofactor>
    <text evidence="10">Binds 2 divalent ions per subunit.</text>
</comment>
<keyword evidence="8 10" id="KW-0460">Magnesium</keyword>
<keyword evidence="9 10" id="KW-0630">Potassium</keyword>
<feature type="binding site" description="in other chain" evidence="10">
    <location>
        <position position="73"/>
    </location>
    <ligand>
        <name>L-methionine</name>
        <dbReference type="ChEBI" id="CHEBI:57844"/>
        <note>ligand shared between two neighboring subunits</note>
    </ligand>
</feature>
<dbReference type="EMBL" id="JAVDXW010000001">
    <property type="protein sequence ID" value="MDR7303330.1"/>
    <property type="molecule type" value="Genomic_DNA"/>
</dbReference>
<evidence type="ECO:0000256" key="5">
    <source>
        <dbReference type="ARBA" id="ARBA00022723"/>
    </source>
</evidence>
<feature type="domain" description="S-adenosylmethionine synthetase C-terminal" evidence="16">
    <location>
        <begin position="263"/>
        <end position="401"/>
    </location>
</feature>
<evidence type="ECO:0000256" key="11">
    <source>
        <dbReference type="RuleBase" id="RU000542"/>
    </source>
</evidence>
<feature type="binding site" description="in other chain" evidence="10">
    <location>
        <position position="32"/>
    </location>
    <ligand>
        <name>ATP</name>
        <dbReference type="ChEBI" id="CHEBI:30616"/>
        <note>ligand shared between two neighboring subunits</note>
    </ligand>
</feature>
<evidence type="ECO:0000256" key="4">
    <source>
        <dbReference type="ARBA" id="ARBA00022679"/>
    </source>
</evidence>
<dbReference type="Pfam" id="PF02772">
    <property type="entry name" value="S-AdoMet_synt_M"/>
    <property type="match status" value="1"/>
</dbReference>
<gene>
    <name evidence="10" type="primary">metK</name>
    <name evidence="17" type="ORF">JOF55_003511</name>
</gene>
<evidence type="ECO:0000256" key="1">
    <source>
        <dbReference type="ARBA" id="ARBA00005224"/>
    </source>
</evidence>
<evidence type="ECO:0000256" key="9">
    <source>
        <dbReference type="ARBA" id="ARBA00022958"/>
    </source>
</evidence>
<protein>
    <recommendedName>
        <fullName evidence="10">S-adenosylmethionine synthase</fullName>
        <shortName evidence="10">AdoMet synthase</shortName>
        <ecNumber evidence="10">2.5.1.6</ecNumber>
    </recommendedName>
    <alternativeName>
        <fullName evidence="10">MAT</fullName>
    </alternativeName>
    <alternativeName>
        <fullName evidence="10">Methionine adenosyltransferase</fullName>
    </alternativeName>
</protein>
<keyword evidence="3 10" id="KW-0554">One-carbon metabolism</keyword>